<proteinExistence type="predicted"/>
<sequence>MQGRTSILQAWIDLAFMRGSIWDGRAEAGQRTRVVDASSGISAGRHSGFVLLIITVMECF</sequence>
<dbReference type="AlphaFoldDB" id="A0A2X0R7C8"/>
<protein>
    <submittedName>
        <fullName evidence="1">Uncharacterized protein</fullName>
    </submittedName>
</protein>
<organism evidence="1">
    <name type="scientific">Candidatus Nitrotoga fabula</name>
    <dbReference type="NCBI Taxonomy" id="2182327"/>
    <lineage>
        <taxon>Bacteria</taxon>
        <taxon>Pseudomonadati</taxon>
        <taxon>Pseudomonadota</taxon>
        <taxon>Betaproteobacteria</taxon>
        <taxon>Nitrosomonadales</taxon>
        <taxon>Gallionellaceae</taxon>
        <taxon>Candidatus Nitrotoga</taxon>
    </lineage>
</organism>
<evidence type="ECO:0000313" key="1">
    <source>
        <dbReference type="EMBL" id="SPS05902.1"/>
    </source>
</evidence>
<name>A0A2X0R7C8_9PROT</name>
<reference evidence="1" key="1">
    <citation type="submission" date="2018-05" db="EMBL/GenBank/DDBJ databases">
        <authorList>
            <person name="Lanie J.A."/>
            <person name="Ng W.-L."/>
            <person name="Kazmierczak K.M."/>
            <person name="Andrzejewski T.M."/>
            <person name="Davidsen T.M."/>
            <person name="Wayne K.J."/>
            <person name="Tettelin H."/>
            <person name="Glass J.I."/>
            <person name="Rusch D."/>
            <person name="Podicherti R."/>
            <person name="Tsui H.-C.T."/>
            <person name="Winkler M.E."/>
        </authorList>
    </citation>
    <scope>NUCLEOTIDE SEQUENCE</scope>
    <source>
        <strain evidence="1">KNB</strain>
    </source>
</reference>
<dbReference type="EMBL" id="LS423452">
    <property type="protein sequence ID" value="SPS05902.1"/>
    <property type="molecule type" value="Genomic_DNA"/>
</dbReference>
<accession>A0A2X0R7C8</accession>
<gene>
    <name evidence="1" type="ORF">NITFAB_1492</name>
</gene>